<evidence type="ECO:0000259" key="5">
    <source>
        <dbReference type="Pfam" id="PF02678"/>
    </source>
</evidence>
<dbReference type="Pfam" id="PF02678">
    <property type="entry name" value="Pirin"/>
    <property type="match status" value="1"/>
</dbReference>
<dbReference type="GO" id="GO:0046872">
    <property type="term" value="F:metal ion binding"/>
    <property type="evidence" value="ECO:0007669"/>
    <property type="project" value="UniProtKB-KW"/>
</dbReference>
<comment type="caution">
    <text evidence="7">The sequence shown here is derived from an EMBL/GenBank/DDBJ whole genome shotgun (WGS) entry which is preliminary data.</text>
</comment>
<dbReference type="RefSeq" id="WP_060653193.1">
    <property type="nucleotide sequence ID" value="NZ_AZXY01000010.1"/>
</dbReference>
<reference evidence="7 8" key="2">
    <citation type="journal article" date="2016" name="Genome Announc.">
        <title>Draft Genome Sequence of a Versatile Hydrocarbon-Degrading Bacterium, Rhodococcus pyridinivorans Strain KG-16, Collected from Oil Fields in India.</title>
        <authorList>
            <person name="Aggarwal R.K."/>
            <person name="Dawar C."/>
            <person name="Phanindranath R."/>
            <person name="Mutnuri L."/>
            <person name="Dayal A.M."/>
        </authorList>
    </citation>
    <scope>NUCLEOTIDE SEQUENCE [LARGE SCALE GENOMIC DNA]</scope>
    <source>
        <strain evidence="7 8">KG-16</strain>
    </source>
</reference>
<dbReference type="InterPro" id="IPR003829">
    <property type="entry name" value="Pirin_N_dom"/>
</dbReference>
<dbReference type="AlphaFoldDB" id="A0A0V9UGM6"/>
<comment type="cofactor">
    <cofactor evidence="2">
        <name>Fe cation</name>
        <dbReference type="ChEBI" id="CHEBI:24875"/>
    </cofactor>
    <text evidence="2">Binds 1 Fe cation per subunit.</text>
</comment>
<reference evidence="8" key="1">
    <citation type="submission" date="2015-01" db="EMBL/GenBank/DDBJ databases">
        <title>Draft genome sequence of Rhodococcus pyridinivorans strain KG-16, a hydrocarbon-degrading bacterium.</title>
        <authorList>
            <person name="Aggarwal R.K."/>
            <person name="Dawar C."/>
        </authorList>
    </citation>
    <scope>NUCLEOTIDE SEQUENCE [LARGE SCALE GENOMIC DNA]</scope>
    <source>
        <strain evidence="8">KG-16</strain>
    </source>
</reference>
<evidence type="ECO:0000313" key="8">
    <source>
        <dbReference type="Proteomes" id="UP000053060"/>
    </source>
</evidence>
<protein>
    <submittedName>
        <fullName evidence="7">Pirin</fullName>
    </submittedName>
</protein>
<dbReference type="InterPro" id="IPR011051">
    <property type="entry name" value="RmlC_Cupin_sf"/>
</dbReference>
<evidence type="ECO:0000256" key="2">
    <source>
        <dbReference type="PIRSR" id="PIRSR006232-1"/>
    </source>
</evidence>
<evidence type="ECO:0000256" key="4">
    <source>
        <dbReference type="SAM" id="MobiDB-lite"/>
    </source>
</evidence>
<dbReference type="Proteomes" id="UP000053060">
    <property type="component" value="Unassembled WGS sequence"/>
</dbReference>
<organism evidence="7 8">
    <name type="scientific">Rhodococcus pyridinivorans KG-16</name>
    <dbReference type="NCBI Taxonomy" id="1441730"/>
    <lineage>
        <taxon>Bacteria</taxon>
        <taxon>Bacillati</taxon>
        <taxon>Actinomycetota</taxon>
        <taxon>Actinomycetes</taxon>
        <taxon>Mycobacteriales</taxon>
        <taxon>Nocardiaceae</taxon>
        <taxon>Rhodococcus</taxon>
    </lineage>
</organism>
<evidence type="ECO:0000256" key="1">
    <source>
        <dbReference type="ARBA" id="ARBA00008416"/>
    </source>
</evidence>
<dbReference type="PIRSF" id="PIRSF006232">
    <property type="entry name" value="Pirin"/>
    <property type="match status" value="1"/>
</dbReference>
<comment type="similarity">
    <text evidence="1 3">Belongs to the pirin family.</text>
</comment>
<dbReference type="InterPro" id="IPR012093">
    <property type="entry name" value="Pirin"/>
</dbReference>
<feature type="domain" description="Pirin N-terminal" evidence="5">
    <location>
        <begin position="46"/>
        <end position="145"/>
    </location>
</feature>
<dbReference type="CDD" id="cd02909">
    <property type="entry name" value="cupin_pirin_N"/>
    <property type="match status" value="1"/>
</dbReference>
<feature type="binding site" evidence="2">
    <location>
        <position position="85"/>
    </location>
    <ligand>
        <name>Fe cation</name>
        <dbReference type="ChEBI" id="CHEBI:24875"/>
    </ligand>
</feature>
<keyword evidence="2" id="KW-0479">Metal-binding</keyword>
<dbReference type="Pfam" id="PF05726">
    <property type="entry name" value="Pirin_C"/>
    <property type="match status" value="1"/>
</dbReference>
<dbReference type="SUPFAM" id="SSF51182">
    <property type="entry name" value="RmlC-like cupins"/>
    <property type="match status" value="1"/>
</dbReference>
<dbReference type="PATRIC" id="fig|1441730.3.peg.3906"/>
<dbReference type="InterPro" id="IPR014710">
    <property type="entry name" value="RmlC-like_jellyroll"/>
</dbReference>
<feature type="binding site" evidence="2">
    <location>
        <position position="127"/>
    </location>
    <ligand>
        <name>Fe cation</name>
        <dbReference type="ChEBI" id="CHEBI:24875"/>
    </ligand>
</feature>
<dbReference type="InterPro" id="IPR008778">
    <property type="entry name" value="Pirin_C_dom"/>
</dbReference>
<dbReference type="PANTHER" id="PTHR13903">
    <property type="entry name" value="PIRIN-RELATED"/>
    <property type="match status" value="1"/>
</dbReference>
<feature type="binding site" evidence="2">
    <location>
        <position position="129"/>
    </location>
    <ligand>
        <name>Fe cation</name>
        <dbReference type="ChEBI" id="CHEBI:24875"/>
    </ligand>
</feature>
<name>A0A0V9UGM6_9NOCA</name>
<dbReference type="Gene3D" id="2.60.120.10">
    <property type="entry name" value="Jelly Rolls"/>
    <property type="match status" value="1"/>
</dbReference>
<evidence type="ECO:0000313" key="7">
    <source>
        <dbReference type="EMBL" id="KSZ57152.1"/>
    </source>
</evidence>
<keyword evidence="2" id="KW-0408">Iron</keyword>
<dbReference type="PANTHER" id="PTHR13903:SF8">
    <property type="entry name" value="PIRIN"/>
    <property type="match status" value="1"/>
</dbReference>
<sequence>MSNTDTRPEEIRCRTEDLPIRDPLRPRVEIITSREVPLGGPRAMPVRRTLPQRQRSLIGAWCFVDHYGPDDVSRTGGMDVAPHPHTGLQTVSWLFTGEIEHRDSHGVHAMVRPGELNLMTGGHGICHSEVSTSATTTLHGVQLWVALPDAHRDASRDFQHHVPPVVRMPGADVKVFLGSLAGQESPVATYTPLLGAEIVLDPAASITLDVDPSFEHGVLVDTGTVALFGTVLTRAALGYTGTGVPALELTNTTDEPARIVLLGGTPLGEEIVMWWNFVGRDHDEIVAYRDAWERGSDRFGRVSGYTGRVERLPAPPLPQARIRPRRNPPTADPNCPTQDPA</sequence>
<feature type="region of interest" description="Disordered" evidence="4">
    <location>
        <begin position="308"/>
        <end position="341"/>
    </location>
</feature>
<gene>
    <name evidence="7" type="ORF">Z045_18710</name>
</gene>
<feature type="binding site" evidence="2">
    <location>
        <position position="83"/>
    </location>
    <ligand>
        <name>Fe cation</name>
        <dbReference type="ChEBI" id="CHEBI:24875"/>
    </ligand>
</feature>
<evidence type="ECO:0000256" key="3">
    <source>
        <dbReference type="RuleBase" id="RU003457"/>
    </source>
</evidence>
<proteinExistence type="inferred from homology"/>
<evidence type="ECO:0000259" key="6">
    <source>
        <dbReference type="Pfam" id="PF05726"/>
    </source>
</evidence>
<accession>A0A0V9UGM6</accession>
<dbReference type="EMBL" id="AZXY01000010">
    <property type="protein sequence ID" value="KSZ57152.1"/>
    <property type="molecule type" value="Genomic_DNA"/>
</dbReference>
<feature type="domain" description="Pirin C-terminal" evidence="6">
    <location>
        <begin position="197"/>
        <end position="295"/>
    </location>
</feature>